<reference evidence="3 4" key="1">
    <citation type="submission" date="2017-08" db="EMBL/GenBank/DDBJ databases">
        <title>Infants hospitalized years apart are colonized by the same room-sourced microbial strains.</title>
        <authorList>
            <person name="Brooks B."/>
            <person name="Olm M.R."/>
            <person name="Firek B.A."/>
            <person name="Baker R."/>
            <person name="Thomas B.C."/>
            <person name="Morowitz M.J."/>
            <person name="Banfield J.F."/>
        </authorList>
    </citation>
    <scope>NUCLEOTIDE SEQUENCE [LARGE SCALE GENOMIC DNA]</scope>
    <source>
        <strain evidence="3">S2_005_003_R2_43</strain>
    </source>
</reference>
<gene>
    <name evidence="3" type="ORF">DI565_12985</name>
</gene>
<evidence type="ECO:0000256" key="2">
    <source>
        <dbReference type="SAM" id="SignalP"/>
    </source>
</evidence>
<organism evidence="3 4">
    <name type="scientific">Ancylobacter novellus</name>
    <name type="common">Thiobacillus novellus</name>
    <dbReference type="NCBI Taxonomy" id="921"/>
    <lineage>
        <taxon>Bacteria</taxon>
        <taxon>Pseudomonadati</taxon>
        <taxon>Pseudomonadota</taxon>
        <taxon>Alphaproteobacteria</taxon>
        <taxon>Hyphomicrobiales</taxon>
        <taxon>Xanthobacteraceae</taxon>
        <taxon>Ancylobacter</taxon>
    </lineage>
</organism>
<protein>
    <submittedName>
        <fullName evidence="3">Uncharacterized protein</fullName>
    </submittedName>
</protein>
<dbReference type="EMBL" id="QFPN01000006">
    <property type="protein sequence ID" value="PZQ14327.1"/>
    <property type="molecule type" value="Genomic_DNA"/>
</dbReference>
<sequence>MKTILCAPVLVVASTGLASAASEPSNSTNQHHADSHNFSDNVPDTRMLFGGADASAYRAPNASGHSHPIVR</sequence>
<keyword evidence="2" id="KW-0732">Signal</keyword>
<feature type="signal peptide" evidence="2">
    <location>
        <begin position="1"/>
        <end position="20"/>
    </location>
</feature>
<feature type="chain" id="PRO_5015973321" evidence="2">
    <location>
        <begin position="21"/>
        <end position="71"/>
    </location>
</feature>
<evidence type="ECO:0000313" key="3">
    <source>
        <dbReference type="EMBL" id="PZQ14327.1"/>
    </source>
</evidence>
<name>A0A2W5M3H8_ANCNO</name>
<evidence type="ECO:0000256" key="1">
    <source>
        <dbReference type="SAM" id="MobiDB-lite"/>
    </source>
</evidence>
<comment type="caution">
    <text evidence="3">The sequence shown here is derived from an EMBL/GenBank/DDBJ whole genome shotgun (WGS) entry which is preliminary data.</text>
</comment>
<accession>A0A2W5M3H8</accession>
<feature type="region of interest" description="Disordered" evidence="1">
    <location>
        <begin position="18"/>
        <end position="45"/>
    </location>
</feature>
<dbReference type="Proteomes" id="UP000249577">
    <property type="component" value="Unassembled WGS sequence"/>
</dbReference>
<evidence type="ECO:0000313" key="4">
    <source>
        <dbReference type="Proteomes" id="UP000249577"/>
    </source>
</evidence>
<dbReference type="AlphaFoldDB" id="A0A2W5M3H8"/>
<proteinExistence type="predicted"/>